<reference evidence="1 2" key="1">
    <citation type="submission" date="2014-03" db="EMBL/GenBank/DDBJ databases">
        <title>Bradyrhizobium valentinum sp. nov., isolated from effective nodules of Lupinus mariae-josephae, a lupine endemic of basic-lime soils in Eastern Spain.</title>
        <authorList>
            <person name="Duran D."/>
            <person name="Rey L."/>
            <person name="Navarro A."/>
            <person name="Busquets A."/>
            <person name="Imperial J."/>
            <person name="Ruiz-Argueso T."/>
        </authorList>
    </citation>
    <scope>NUCLEOTIDE SEQUENCE [LARGE SCALE GENOMIC DNA]</scope>
    <source>
        <strain evidence="1 2">PAC68</strain>
    </source>
</reference>
<gene>
    <name evidence="1" type="ORF">CQ12_30645</name>
</gene>
<dbReference type="RefSeq" id="WP_057836498.1">
    <property type="nucleotide sequence ID" value="NZ_LLXZ01000104.1"/>
</dbReference>
<proteinExistence type="predicted"/>
<accession>A0A0R3LMF9</accession>
<dbReference type="Pfam" id="PF08734">
    <property type="entry name" value="GYD"/>
    <property type="match status" value="1"/>
</dbReference>
<comment type="caution">
    <text evidence="1">The sequence shown here is derived from an EMBL/GenBank/DDBJ whole genome shotgun (WGS) entry which is preliminary data.</text>
</comment>
<dbReference type="STRING" id="280332.CQ12_30645"/>
<dbReference type="InterPro" id="IPR014845">
    <property type="entry name" value="GYD/TTHA1554"/>
</dbReference>
<sequence>MPTYISLINFTQKGAEAIKDGPKRLDAAKQRLRDAGAEMKAFYLVTGQYDAVSIIEAPNDEVATKLAMGTAALGFVRTQTCRAFAEDDYRKMAASL</sequence>
<keyword evidence="2" id="KW-1185">Reference proteome</keyword>
<organism evidence="1 2">
    <name type="scientific">Bradyrhizobium jicamae</name>
    <dbReference type="NCBI Taxonomy" id="280332"/>
    <lineage>
        <taxon>Bacteria</taxon>
        <taxon>Pseudomonadati</taxon>
        <taxon>Pseudomonadota</taxon>
        <taxon>Alphaproteobacteria</taxon>
        <taxon>Hyphomicrobiales</taxon>
        <taxon>Nitrobacteraceae</taxon>
        <taxon>Bradyrhizobium</taxon>
    </lineage>
</organism>
<protein>
    <submittedName>
        <fullName evidence="1">GYD family protein</fullName>
    </submittedName>
</protein>
<dbReference type="EMBL" id="LLXZ01000104">
    <property type="protein sequence ID" value="KRR07151.1"/>
    <property type="molecule type" value="Genomic_DNA"/>
</dbReference>
<name>A0A0R3LMF9_9BRAD</name>
<dbReference type="Proteomes" id="UP000050863">
    <property type="component" value="Unassembled WGS sequence"/>
</dbReference>
<evidence type="ECO:0000313" key="2">
    <source>
        <dbReference type="Proteomes" id="UP000050863"/>
    </source>
</evidence>
<dbReference type="AlphaFoldDB" id="A0A0R3LMF9"/>
<evidence type="ECO:0000313" key="1">
    <source>
        <dbReference type="EMBL" id="KRR07151.1"/>
    </source>
</evidence>
<dbReference type="OrthoDB" id="9795737at2"/>